<dbReference type="PANTHER" id="PTHR30469">
    <property type="entry name" value="MULTIDRUG RESISTANCE PROTEIN MDTA"/>
    <property type="match status" value="1"/>
</dbReference>
<keyword evidence="8" id="KW-0812">Transmembrane</keyword>
<dbReference type="Gene3D" id="2.40.30.170">
    <property type="match status" value="1"/>
</dbReference>
<evidence type="ECO:0000256" key="1">
    <source>
        <dbReference type="ARBA" id="ARBA00004533"/>
    </source>
</evidence>
<organism evidence="13 14">
    <name type="scientific">Providencia heimbachae ATCC 35613</name>
    <dbReference type="NCBI Taxonomy" id="1354272"/>
    <lineage>
        <taxon>Bacteria</taxon>
        <taxon>Pseudomonadati</taxon>
        <taxon>Pseudomonadota</taxon>
        <taxon>Gammaproteobacteria</taxon>
        <taxon>Enterobacterales</taxon>
        <taxon>Morganellaceae</taxon>
        <taxon>Providencia</taxon>
    </lineage>
</organism>
<comment type="caution">
    <text evidence="13">The sequence shown here is derived from an EMBL/GenBank/DDBJ whole genome shotgun (WGS) entry which is preliminary data.</text>
</comment>
<dbReference type="InterPro" id="IPR058625">
    <property type="entry name" value="MdtA-like_BSH"/>
</dbReference>
<feature type="transmembrane region" description="Helical" evidence="8">
    <location>
        <begin position="12"/>
        <end position="30"/>
    </location>
</feature>
<dbReference type="Gene3D" id="1.10.287.470">
    <property type="entry name" value="Helix hairpin bin"/>
    <property type="match status" value="1"/>
</dbReference>
<dbReference type="Pfam" id="PF25917">
    <property type="entry name" value="BSH_RND"/>
    <property type="match status" value="1"/>
</dbReference>
<evidence type="ECO:0000256" key="2">
    <source>
        <dbReference type="ARBA" id="ARBA00009477"/>
    </source>
</evidence>
<keyword evidence="6 8" id="KW-0472">Membrane</keyword>
<dbReference type="OrthoDB" id="9783047at2"/>
<feature type="domain" description="Multidrug resistance protein MdtA-like beta-barrel" evidence="11">
    <location>
        <begin position="234"/>
        <end position="317"/>
    </location>
</feature>
<evidence type="ECO:0000256" key="3">
    <source>
        <dbReference type="ARBA" id="ARBA00022448"/>
    </source>
</evidence>
<evidence type="ECO:0000256" key="4">
    <source>
        <dbReference type="ARBA" id="ARBA00022475"/>
    </source>
</evidence>
<dbReference type="GO" id="GO:0015562">
    <property type="term" value="F:efflux transmembrane transporter activity"/>
    <property type="evidence" value="ECO:0007669"/>
    <property type="project" value="TreeGrafter"/>
</dbReference>
<evidence type="ECO:0000259" key="9">
    <source>
        <dbReference type="Pfam" id="PF25876"/>
    </source>
</evidence>
<protein>
    <submittedName>
        <fullName evidence="13">Putative RND efflux membrane fusion protein</fullName>
    </submittedName>
</protein>
<feature type="region of interest" description="Disordered" evidence="7">
    <location>
        <begin position="390"/>
        <end position="419"/>
    </location>
</feature>
<dbReference type="AlphaFoldDB" id="A0A1B7K419"/>
<dbReference type="Gene3D" id="2.40.420.20">
    <property type="match status" value="1"/>
</dbReference>
<feature type="domain" description="Multidrug resistance protein MdtA-like C-terminal permuted SH3" evidence="12">
    <location>
        <begin position="321"/>
        <end position="382"/>
    </location>
</feature>
<keyword evidence="14" id="KW-1185">Reference proteome</keyword>
<evidence type="ECO:0000313" key="14">
    <source>
        <dbReference type="Proteomes" id="UP000078224"/>
    </source>
</evidence>
<feature type="compositionally biased region" description="Basic and acidic residues" evidence="7">
    <location>
        <begin position="400"/>
        <end position="419"/>
    </location>
</feature>
<dbReference type="NCBIfam" id="TIGR01730">
    <property type="entry name" value="RND_mfp"/>
    <property type="match status" value="1"/>
</dbReference>
<gene>
    <name evidence="13" type="ORF">M998_0034</name>
</gene>
<dbReference type="NCBIfam" id="NF008589">
    <property type="entry name" value="PRK11556.1"/>
    <property type="match status" value="1"/>
</dbReference>
<dbReference type="FunFam" id="2.40.420.20:FF:000001">
    <property type="entry name" value="Efflux RND transporter periplasmic adaptor subunit"/>
    <property type="match status" value="1"/>
</dbReference>
<accession>A0A1B7K419</accession>
<dbReference type="Pfam" id="PF25967">
    <property type="entry name" value="RND-MFP_C"/>
    <property type="match status" value="1"/>
</dbReference>
<evidence type="ECO:0000259" key="11">
    <source>
        <dbReference type="Pfam" id="PF25944"/>
    </source>
</evidence>
<dbReference type="Gene3D" id="2.40.50.100">
    <property type="match status" value="1"/>
</dbReference>
<evidence type="ECO:0000256" key="5">
    <source>
        <dbReference type="ARBA" id="ARBA00022519"/>
    </source>
</evidence>
<dbReference type="InterPro" id="IPR006143">
    <property type="entry name" value="RND_pump_MFP"/>
</dbReference>
<dbReference type="GO" id="GO:0005886">
    <property type="term" value="C:plasma membrane"/>
    <property type="evidence" value="ECO:0007669"/>
    <property type="project" value="UniProtKB-SubCell"/>
</dbReference>
<comment type="similarity">
    <text evidence="2">Belongs to the membrane fusion protein (MFP) (TC 8.A.1) family.</text>
</comment>
<sequence length="419" mass="44967">MNKPNRRTTLTRSAIFVAIIAAAGAGWYFYQKNSQTDIPNSAANPSQQRQGMGGRPPRVLAPVQFATAEEKVVPRYLSGLGTVQAANVVTVTSRVEGQLMALYFTEGQSVKAGDLLAQIDSRPFEVQLAQAEGQLAKDKAILANARLDLSRFQKLAGTKVISQQELDNQKAVVLQAEGSIKVDQAAVDSAKLQLTYSKITAPISGRVGLKQVDVGNFISAGTSTPIVVITQTQPADVLFALPEGDIPAIQQAQSSGKKVIVEAWDRNNIAMIAGGELLSTDNQIDPATGTLKIKARFTNESQKLFPNQFVNVKMQVEILQNAVVIPTAALQMGNEGHYVWILNDDNTVSKHSVAVGMQDSQQVVIESGLAANAKVITDGVDRLTDGTTVEVVSPEQIAQKPKEPNKEKGKNNRNSAEKA</sequence>
<dbReference type="PANTHER" id="PTHR30469:SF12">
    <property type="entry name" value="MULTIDRUG RESISTANCE PROTEIN MDTA"/>
    <property type="match status" value="1"/>
</dbReference>
<evidence type="ECO:0000256" key="7">
    <source>
        <dbReference type="SAM" id="MobiDB-lite"/>
    </source>
</evidence>
<feature type="domain" description="Multidrug resistance protein MdtA-like barrel-sandwich hybrid" evidence="10">
    <location>
        <begin position="87"/>
        <end position="230"/>
    </location>
</feature>
<proteinExistence type="inferred from homology"/>
<evidence type="ECO:0000259" key="10">
    <source>
        <dbReference type="Pfam" id="PF25917"/>
    </source>
</evidence>
<dbReference type="SUPFAM" id="SSF111369">
    <property type="entry name" value="HlyD-like secretion proteins"/>
    <property type="match status" value="1"/>
</dbReference>
<keyword evidence="3" id="KW-0813">Transport</keyword>
<evidence type="ECO:0000256" key="6">
    <source>
        <dbReference type="ARBA" id="ARBA00023136"/>
    </source>
</evidence>
<dbReference type="Pfam" id="PF25876">
    <property type="entry name" value="HH_MFP_RND"/>
    <property type="match status" value="1"/>
</dbReference>
<feature type="domain" description="Multidrug resistance protein MdtA-like alpha-helical hairpin" evidence="9">
    <location>
        <begin position="127"/>
        <end position="197"/>
    </location>
</feature>
<dbReference type="InterPro" id="IPR058624">
    <property type="entry name" value="MdtA-like_HH"/>
</dbReference>
<keyword evidence="8" id="KW-1133">Transmembrane helix</keyword>
<dbReference type="RefSeq" id="WP_068907079.1">
    <property type="nucleotide sequence ID" value="NZ_LXEW01000003.1"/>
</dbReference>
<keyword evidence="5" id="KW-0997">Cell inner membrane</keyword>
<evidence type="ECO:0000259" key="12">
    <source>
        <dbReference type="Pfam" id="PF25967"/>
    </source>
</evidence>
<dbReference type="InterPro" id="IPR058626">
    <property type="entry name" value="MdtA-like_b-barrel"/>
</dbReference>
<dbReference type="Pfam" id="PF25944">
    <property type="entry name" value="Beta-barrel_RND"/>
    <property type="match status" value="1"/>
</dbReference>
<comment type="subcellular location">
    <subcellularLocation>
        <location evidence="1">Cell inner membrane</location>
    </subcellularLocation>
</comment>
<dbReference type="PATRIC" id="fig|1354272.4.peg.38"/>
<dbReference type="GO" id="GO:1990281">
    <property type="term" value="C:efflux pump complex"/>
    <property type="evidence" value="ECO:0007669"/>
    <property type="project" value="TreeGrafter"/>
</dbReference>
<keyword evidence="4" id="KW-1003">Cell membrane</keyword>
<dbReference type="Proteomes" id="UP000078224">
    <property type="component" value="Unassembled WGS sequence"/>
</dbReference>
<evidence type="ECO:0000313" key="13">
    <source>
        <dbReference type="EMBL" id="OAT54885.1"/>
    </source>
</evidence>
<name>A0A1B7K419_9GAMM</name>
<dbReference type="EMBL" id="LXEW01000003">
    <property type="protein sequence ID" value="OAT54885.1"/>
    <property type="molecule type" value="Genomic_DNA"/>
</dbReference>
<reference evidence="13 14" key="1">
    <citation type="submission" date="2016-04" db="EMBL/GenBank/DDBJ databases">
        <title>ATOL: Assembling a taxonomically balanced genome-scale reconstruction of the evolutionary history of the Enterobacteriaceae.</title>
        <authorList>
            <person name="Plunkett G.III."/>
            <person name="Neeno-Eckwall E.C."/>
            <person name="Glasner J.D."/>
            <person name="Perna N.T."/>
        </authorList>
    </citation>
    <scope>NUCLEOTIDE SEQUENCE [LARGE SCALE GENOMIC DNA]</scope>
    <source>
        <strain evidence="13 14">ATCC 35613</strain>
    </source>
</reference>
<evidence type="ECO:0000256" key="8">
    <source>
        <dbReference type="SAM" id="Phobius"/>
    </source>
</evidence>
<dbReference type="InterPro" id="IPR058627">
    <property type="entry name" value="MdtA-like_C"/>
</dbReference>